<dbReference type="EMBL" id="CP015614">
    <property type="protein sequence ID" value="ANF53540.1"/>
    <property type="molecule type" value="Genomic_DNA"/>
</dbReference>
<dbReference type="OrthoDB" id="8455618at2"/>
<dbReference type="InterPro" id="IPR024983">
    <property type="entry name" value="CHAT_dom"/>
</dbReference>
<evidence type="ECO:0000259" key="1">
    <source>
        <dbReference type="Pfam" id="PF12770"/>
    </source>
</evidence>
<sequence>MTFAAAFPRSAGLEPDALFWEAPFDWMNPDVDLLEALWTLQVAKLEDLAGFWSWTEAIVADFADARGAAGGAAAVDAIDCARFITCIPALHATRVSGQLGACYDWVWTAIAPTHVRGQRLNENVFSFLIFPHAPDALLQLYVGYVPNFAAAAFYLAFKFGGLDQLTAAIARGSWECSKRAYAQEPRDGAAIEAIIQMVTWAAHQDWPDGQVWAEHLLGLLETTPVLEHRKDIAIAFITPAFRYTNVSVRDRTNWILENFNSVLGEHERLQVLAAGMEGPEDWAARRAAILDEIGRVRALHLASVRPGQSNLEALEQRVSILWPIAYSLGLWGEVGDLVEVLGAWYRAAGQDPADADLLTIIPTHGGGAAYLWPGGRWLTGDGTYTTHNAMQRASSEALGSYYRGADGDHDSSVYQDFRFDIVDAKAGYTLEAAMRDHYQFAELRARLPEGWSPRALMVFPSGPEPIQGMLMKDAGIAAPLEISFECPLELRPIRKISVWAGGPWHEAFELEAIQHVAQRAGWSVGVTAPQTPTADDLRRFYEDPDADVCWVISHGAHDPFAIGGTGLHLPDETLVSLEELQRWTTPEAGRRLLVLNSCSGATAQGRGGLARIGLAQSLVGQSQGVVGHLWPVHWTAGLAFGAALVACLEDDPSASAVLRAAALLRQPDDLMRLLETRFADCPGLLERLQRSGEDLESLINWGCPVLLT</sequence>
<dbReference type="KEGG" id="bne:DA69_01405"/>
<dbReference type="Proteomes" id="UP000077603">
    <property type="component" value="Chromosome"/>
</dbReference>
<organism evidence="2 3">
    <name type="scientific">Brevundimonas naejangsanensis</name>
    <dbReference type="NCBI Taxonomy" id="588932"/>
    <lineage>
        <taxon>Bacteria</taxon>
        <taxon>Pseudomonadati</taxon>
        <taxon>Pseudomonadota</taxon>
        <taxon>Alphaproteobacteria</taxon>
        <taxon>Caulobacterales</taxon>
        <taxon>Caulobacteraceae</taxon>
        <taxon>Brevundimonas</taxon>
    </lineage>
</organism>
<evidence type="ECO:0000313" key="3">
    <source>
        <dbReference type="Proteomes" id="UP000077603"/>
    </source>
</evidence>
<evidence type="ECO:0000313" key="2">
    <source>
        <dbReference type="EMBL" id="ANF53540.1"/>
    </source>
</evidence>
<dbReference type="RefSeq" id="WP_064108265.1">
    <property type="nucleotide sequence ID" value="NZ_CP015614.1"/>
</dbReference>
<name>A0A172Y2W3_9CAUL</name>
<gene>
    <name evidence="2" type="ORF">DA69_01405</name>
</gene>
<keyword evidence="3" id="KW-1185">Reference proteome</keyword>
<dbReference type="Pfam" id="PF12770">
    <property type="entry name" value="CHAT"/>
    <property type="match status" value="1"/>
</dbReference>
<proteinExistence type="predicted"/>
<reference evidence="2 3" key="1">
    <citation type="journal article" date="2014" name="Genome Announc.">
        <title>Genome Sequence of a Promising Hydrogen-Producing Facultative Anaerobic Bacterium, Brevundimonas naejangsanensis Strain B1.</title>
        <authorList>
            <person name="Su H."/>
            <person name="Zhang T."/>
            <person name="Bao M."/>
            <person name="Jiang Y."/>
            <person name="Wang Y."/>
            <person name="Tan T."/>
        </authorList>
    </citation>
    <scope>NUCLEOTIDE SEQUENCE [LARGE SCALE GENOMIC DNA]</scope>
    <source>
        <strain evidence="2 3">B1</strain>
    </source>
</reference>
<dbReference type="AlphaFoldDB" id="A0A172Y2W3"/>
<protein>
    <recommendedName>
        <fullName evidence="1">CHAT domain-containing protein</fullName>
    </recommendedName>
</protein>
<accession>A0A172Y2W3</accession>
<feature type="domain" description="CHAT" evidence="1">
    <location>
        <begin position="509"/>
        <end position="666"/>
    </location>
</feature>